<dbReference type="VEuPathDB" id="TrichDB:TVAG_075580"/>
<dbReference type="Proteomes" id="UP000001542">
    <property type="component" value="Unassembled WGS sequence"/>
</dbReference>
<dbReference type="PANTHER" id="PTHR25462">
    <property type="entry name" value="BONUS, ISOFORM C-RELATED"/>
    <property type="match status" value="1"/>
</dbReference>
<dbReference type="eggNOG" id="KOG2177">
    <property type="taxonomic scope" value="Eukaryota"/>
</dbReference>
<dbReference type="Gene3D" id="3.30.160.60">
    <property type="entry name" value="Classic Zinc Finger"/>
    <property type="match status" value="1"/>
</dbReference>
<dbReference type="Pfam" id="PF07534">
    <property type="entry name" value="TLD"/>
    <property type="match status" value="1"/>
</dbReference>
<dbReference type="PROSITE" id="PS50119">
    <property type="entry name" value="ZF_BBOX"/>
    <property type="match status" value="2"/>
</dbReference>
<evidence type="ECO:0000256" key="3">
    <source>
        <dbReference type="PROSITE-ProRule" id="PRU00024"/>
    </source>
</evidence>
<dbReference type="InterPro" id="IPR000315">
    <property type="entry name" value="Znf_B-box"/>
</dbReference>
<dbReference type="AlphaFoldDB" id="A2D9F5"/>
<dbReference type="OrthoDB" id="5800423at2759"/>
<organism evidence="8 9">
    <name type="scientific">Trichomonas vaginalis (strain ATCC PRA-98 / G3)</name>
    <dbReference type="NCBI Taxonomy" id="412133"/>
    <lineage>
        <taxon>Eukaryota</taxon>
        <taxon>Metamonada</taxon>
        <taxon>Parabasalia</taxon>
        <taxon>Trichomonadida</taxon>
        <taxon>Trichomonadidae</taxon>
        <taxon>Trichomonas</taxon>
    </lineage>
</organism>
<dbReference type="KEGG" id="tva:5468381"/>
<evidence type="ECO:0000313" key="8">
    <source>
        <dbReference type="EMBL" id="EAY22811.1"/>
    </source>
</evidence>
<evidence type="ECO:0000256" key="1">
    <source>
        <dbReference type="ARBA" id="ARBA00022723"/>
    </source>
</evidence>
<keyword evidence="3" id="KW-0863">Zinc-finger</keyword>
<keyword evidence="1" id="KW-0479">Metal-binding</keyword>
<evidence type="ECO:0000259" key="6">
    <source>
        <dbReference type="PROSITE" id="PS50119"/>
    </source>
</evidence>
<sequence>MSSLQLQPIENTSEEYGISEYLLQLQLDAPHLRISECYDIGNKNVRENFINYVNGLQPQNIVDVFVPVTSLQQPVSDIISHGIRVSPKNGFRFQTGKLQLEAGKETYEVVHITVALGNVYNNQKTGVELSDETFSDVAPTPSAVPEGYNTIRVSENNEFVVFNTTQINSLRLIRFAGGDNLSHEPRLKQICSICGKDNATLWCENDQCKLCEKCDKEAHSQKLTQNHTRKPVSESLIGQQKCPVHPDVNVAYYCLKCHCPVCLECKVKGSHSKGEQAKHRLIDLPKAYEDAQATLSKPNTVFITREKTLNQHLKLAKDKLSEIEETEKQIEAEITRIAAKAIEESRMQSGLRAQAVKSIKLEIERKISELQSQKKLIDAHHNNSEPLEVVQACYLNSVLEKEIINNTDLPSLASNIDAQLQVYGRLEVNPPRSSGKVTSRGLPQPGASGNGDGLSDSSAFSDGIETEETDLEEPDPHITHLSRMAKRKFERRGSKQLPFVPFDGSSIITDPEMARNLYMTFPFKGEPITHRMYYSEEDGRNVSKIHKIVDGHGITCVLVKVGQNLFGGFAASKWNSDGKPFGKGSSSFLFQLTKDAFIPNRGQTEEPICLFATTDTLTFGKYDLALVGNLEKCTSTIENSYGVGFAFDSQKAKTFLAGSQEFRPDVVEVWGFYSSQ</sequence>
<dbReference type="Pfam" id="PF00643">
    <property type="entry name" value="zf-B_box"/>
    <property type="match status" value="2"/>
</dbReference>
<evidence type="ECO:0000256" key="4">
    <source>
        <dbReference type="SAM" id="Coils"/>
    </source>
</evidence>
<evidence type="ECO:0000256" key="5">
    <source>
        <dbReference type="SAM" id="MobiDB-lite"/>
    </source>
</evidence>
<dbReference type="SMART" id="SM00336">
    <property type="entry name" value="BBOX"/>
    <property type="match status" value="2"/>
</dbReference>
<dbReference type="InterPro" id="IPR049808">
    <property type="entry name" value="CONSTANS-like_Bbox1"/>
</dbReference>
<dbReference type="RefSeq" id="XP_001583797.1">
    <property type="nucleotide sequence ID" value="XM_001583747.1"/>
</dbReference>
<dbReference type="GO" id="GO:0008270">
    <property type="term" value="F:zinc ion binding"/>
    <property type="evidence" value="ECO:0007669"/>
    <property type="project" value="UniProtKB-KW"/>
</dbReference>
<name>A2D9F5_TRIV3</name>
<dbReference type="InterPro" id="IPR047153">
    <property type="entry name" value="TRIM45/56/19-like"/>
</dbReference>
<gene>
    <name evidence="8" type="ORF">TVAG_075580</name>
</gene>
<dbReference type="CDD" id="cd19756">
    <property type="entry name" value="Bbox2"/>
    <property type="match status" value="1"/>
</dbReference>
<keyword evidence="4" id="KW-0175">Coiled coil</keyword>
<keyword evidence="2" id="KW-0862">Zinc</keyword>
<feature type="domain" description="B box-type" evidence="6">
    <location>
        <begin position="186"/>
        <end position="232"/>
    </location>
</feature>
<dbReference type="SMART" id="SM00584">
    <property type="entry name" value="TLDc"/>
    <property type="match status" value="1"/>
</dbReference>
<evidence type="ECO:0000313" key="9">
    <source>
        <dbReference type="Proteomes" id="UP000001542"/>
    </source>
</evidence>
<dbReference type="CDD" id="cd19821">
    <property type="entry name" value="Bbox1_BBX-like"/>
    <property type="match status" value="1"/>
</dbReference>
<accession>A2D9F5</accession>
<evidence type="ECO:0000256" key="2">
    <source>
        <dbReference type="ARBA" id="ARBA00022833"/>
    </source>
</evidence>
<dbReference type="EMBL" id="DS113181">
    <property type="protein sequence ID" value="EAY22811.1"/>
    <property type="molecule type" value="Genomic_DNA"/>
</dbReference>
<feature type="compositionally biased region" description="Acidic residues" evidence="5">
    <location>
        <begin position="464"/>
        <end position="473"/>
    </location>
</feature>
<feature type="coiled-coil region" evidence="4">
    <location>
        <begin position="306"/>
        <end position="373"/>
    </location>
</feature>
<dbReference type="SUPFAM" id="SSF57845">
    <property type="entry name" value="B-box zinc-binding domain"/>
    <property type="match status" value="1"/>
</dbReference>
<reference evidence="8" key="2">
    <citation type="journal article" date="2007" name="Science">
        <title>Draft genome sequence of the sexually transmitted pathogen Trichomonas vaginalis.</title>
        <authorList>
            <person name="Carlton J.M."/>
            <person name="Hirt R.P."/>
            <person name="Silva J.C."/>
            <person name="Delcher A.L."/>
            <person name="Schatz M."/>
            <person name="Zhao Q."/>
            <person name="Wortman J.R."/>
            <person name="Bidwell S.L."/>
            <person name="Alsmark U.C.M."/>
            <person name="Besteiro S."/>
            <person name="Sicheritz-Ponten T."/>
            <person name="Noel C.J."/>
            <person name="Dacks J.B."/>
            <person name="Foster P.G."/>
            <person name="Simillion C."/>
            <person name="Van de Peer Y."/>
            <person name="Miranda-Saavedra D."/>
            <person name="Barton G.J."/>
            <person name="Westrop G.D."/>
            <person name="Mueller S."/>
            <person name="Dessi D."/>
            <person name="Fiori P.L."/>
            <person name="Ren Q."/>
            <person name="Paulsen I."/>
            <person name="Zhang H."/>
            <person name="Bastida-Corcuera F.D."/>
            <person name="Simoes-Barbosa A."/>
            <person name="Brown M.T."/>
            <person name="Hayes R.D."/>
            <person name="Mukherjee M."/>
            <person name="Okumura C.Y."/>
            <person name="Schneider R."/>
            <person name="Smith A.J."/>
            <person name="Vanacova S."/>
            <person name="Villalvazo M."/>
            <person name="Haas B.J."/>
            <person name="Pertea M."/>
            <person name="Feldblyum T.V."/>
            <person name="Utterback T.R."/>
            <person name="Shu C.L."/>
            <person name="Osoegawa K."/>
            <person name="de Jong P.J."/>
            <person name="Hrdy I."/>
            <person name="Horvathova L."/>
            <person name="Zubacova Z."/>
            <person name="Dolezal P."/>
            <person name="Malik S.B."/>
            <person name="Logsdon J.M. Jr."/>
            <person name="Henze K."/>
            <person name="Gupta A."/>
            <person name="Wang C.C."/>
            <person name="Dunne R.L."/>
            <person name="Upcroft J.A."/>
            <person name="Upcroft P."/>
            <person name="White O."/>
            <person name="Salzberg S.L."/>
            <person name="Tang P."/>
            <person name="Chiu C.-H."/>
            <person name="Lee Y.-S."/>
            <person name="Embley T.M."/>
            <person name="Coombs G.H."/>
            <person name="Mottram J.C."/>
            <person name="Tachezy J."/>
            <person name="Fraser-Liggett C.M."/>
            <person name="Johnson P.J."/>
        </authorList>
    </citation>
    <scope>NUCLEOTIDE SEQUENCE [LARGE SCALE GENOMIC DNA]</scope>
    <source>
        <strain evidence="8">G3</strain>
    </source>
</reference>
<dbReference type="InParanoid" id="A2D9F5"/>
<dbReference type="VEuPathDB" id="TrichDB:TVAGG3_0286980"/>
<proteinExistence type="predicted"/>
<keyword evidence="9" id="KW-1185">Reference proteome</keyword>
<feature type="domain" description="B box-type" evidence="6">
    <location>
        <begin position="237"/>
        <end position="284"/>
    </location>
</feature>
<feature type="domain" description="TLDc" evidence="7">
    <location>
        <begin position="507"/>
        <end position="673"/>
    </location>
</feature>
<reference evidence="8" key="1">
    <citation type="submission" date="2006-10" db="EMBL/GenBank/DDBJ databases">
        <authorList>
            <person name="Amadeo P."/>
            <person name="Zhao Q."/>
            <person name="Wortman J."/>
            <person name="Fraser-Liggett C."/>
            <person name="Carlton J."/>
        </authorList>
    </citation>
    <scope>NUCLEOTIDE SEQUENCE</scope>
    <source>
        <strain evidence="8">G3</strain>
    </source>
</reference>
<evidence type="ECO:0000259" key="7">
    <source>
        <dbReference type="PROSITE" id="PS51886"/>
    </source>
</evidence>
<protein>
    <submittedName>
        <fullName evidence="8">B-box zinc finger family protein</fullName>
    </submittedName>
</protein>
<dbReference type="PROSITE" id="PS51886">
    <property type="entry name" value="TLDC"/>
    <property type="match status" value="1"/>
</dbReference>
<dbReference type="SMR" id="A2D9F5"/>
<dbReference type="InterPro" id="IPR006571">
    <property type="entry name" value="TLDc_dom"/>
</dbReference>
<feature type="region of interest" description="Disordered" evidence="5">
    <location>
        <begin position="428"/>
        <end position="473"/>
    </location>
</feature>
<dbReference type="PANTHER" id="PTHR25462:SF296">
    <property type="entry name" value="MEIOTIC P26, ISOFORM F"/>
    <property type="match status" value="1"/>
</dbReference>